<dbReference type="EMBL" id="CP001669">
    <property type="protein sequence ID" value="AFZ80168.1"/>
    <property type="molecule type" value="Genomic_DNA"/>
</dbReference>
<sequence length="621" mass="70285">MWKSSKGNYPDDGDKGRASHSSKYSSSRGHENSHYERDNHGRHSNRMSNTNKRDGYSSYRGSSRDRHRYSHNRRHNEPSGGPNRQYNRSRPHDYSDSHSDHSQDDGRHGRKRHYHDNSNPRVHNKSQHIDQGRRSTRHDSPYRGRPKRSPSPRTPRSASPRRRRYSPPAPPFEPPTARAGDGSSRSEAAQAPVMEFSKFAEAKRPDTKDAGPDPRLSEPLYGTRIVTKFDVVAFPKNANIDTSLDSPPFTLDMDWDSIYTICSFLQTPLERINGYLTFSRPKVEQEWWLKGTLSLLLIGIPRNWGAMDSLSHIVNSYTRISNQDDLPEQDFTDVLWSPKSNKADVKKACTRIGITKFILLFGESGLAVNDVPANYPRITDPDTQRRIIQNEQPEGMALVVFETEEMALKFWSTLAGTPIKAYPSSIRVCPDPSGWRIYSEALSLFFQNEHLVANTVAQQPKDENSLDLLSVLTTARVNLSPDHTSPANKNDDKNSAQKLQARLTFVCSYISNQEDANTVAKVLSKHGIKCMYHKPSKIMSLQFPDDKTLQSISFCHKTFTTPSGSRAQCCFIKCDGKAIPIIKRASVEHISNSIDRRKNTVAPKPSKFKPPEIGIINIDEL</sequence>
<evidence type="ECO:0000313" key="2">
    <source>
        <dbReference type="EMBL" id="AFZ80168.1"/>
    </source>
</evidence>
<dbReference type="AlphaFoldDB" id="L0AY26"/>
<dbReference type="VEuPathDB" id="PiroplasmaDB:BEWA_030210"/>
<feature type="compositionally biased region" description="Basic and acidic residues" evidence="1">
    <location>
        <begin position="90"/>
        <end position="107"/>
    </location>
</feature>
<feature type="compositionally biased region" description="Basic and acidic residues" evidence="1">
    <location>
        <begin position="28"/>
        <end position="41"/>
    </location>
</feature>
<feature type="compositionally biased region" description="Basic and acidic residues" evidence="1">
    <location>
        <begin position="198"/>
        <end position="216"/>
    </location>
</feature>
<dbReference type="eggNOG" id="ENOG502SBKA">
    <property type="taxonomic scope" value="Eukaryota"/>
</dbReference>
<feature type="compositionally biased region" description="Basic residues" evidence="1">
    <location>
        <begin position="65"/>
        <end position="74"/>
    </location>
</feature>
<protein>
    <submittedName>
        <fullName evidence="2">Uncharacterized protein</fullName>
    </submittedName>
</protein>
<name>L0AY26_THEEQ</name>
<dbReference type="KEGG" id="beq:BEWA_030210"/>
<dbReference type="Proteomes" id="UP000031512">
    <property type="component" value="Chromosome 1"/>
</dbReference>
<keyword evidence="3" id="KW-1185">Reference proteome</keyword>
<reference evidence="2 3" key="1">
    <citation type="journal article" date="2012" name="BMC Genomics">
        <title>Comparative genomic analysis and phylogenetic position of Theileria equi.</title>
        <authorList>
            <person name="Kappmeyer L.S."/>
            <person name="Thiagarajan M."/>
            <person name="Herndon D.R."/>
            <person name="Ramsay J.D."/>
            <person name="Caler E."/>
            <person name="Djikeng A."/>
            <person name="Gillespie J.J."/>
            <person name="Lau A.O."/>
            <person name="Roalson E.H."/>
            <person name="Silva J.C."/>
            <person name="Silva M.G."/>
            <person name="Suarez C.E."/>
            <person name="Ueti M.W."/>
            <person name="Nene V.M."/>
            <person name="Mealey R.H."/>
            <person name="Knowles D.P."/>
            <person name="Brayton K.A."/>
        </authorList>
    </citation>
    <scope>NUCLEOTIDE SEQUENCE [LARGE SCALE GENOMIC DNA]</scope>
    <source>
        <strain evidence="2 3">WA</strain>
    </source>
</reference>
<gene>
    <name evidence="2" type="ORF">BEWA_030210</name>
</gene>
<dbReference type="STRING" id="1537102.L0AY26"/>
<organism evidence="2 3">
    <name type="scientific">Theileria equi strain WA</name>
    <dbReference type="NCBI Taxonomy" id="1537102"/>
    <lineage>
        <taxon>Eukaryota</taxon>
        <taxon>Sar</taxon>
        <taxon>Alveolata</taxon>
        <taxon>Apicomplexa</taxon>
        <taxon>Aconoidasida</taxon>
        <taxon>Piroplasmida</taxon>
        <taxon>Theileriidae</taxon>
        <taxon>Theileria</taxon>
    </lineage>
</organism>
<accession>L0AY26</accession>
<dbReference type="RefSeq" id="XP_004829834.1">
    <property type="nucleotide sequence ID" value="XM_004829777.1"/>
</dbReference>
<feature type="compositionally biased region" description="Basic and acidic residues" evidence="1">
    <location>
        <begin position="127"/>
        <end position="142"/>
    </location>
</feature>
<evidence type="ECO:0000313" key="3">
    <source>
        <dbReference type="Proteomes" id="UP000031512"/>
    </source>
</evidence>
<feature type="region of interest" description="Disordered" evidence="1">
    <location>
        <begin position="1"/>
        <end position="219"/>
    </location>
</feature>
<evidence type="ECO:0000256" key="1">
    <source>
        <dbReference type="SAM" id="MobiDB-lite"/>
    </source>
</evidence>
<dbReference type="GeneID" id="15803271"/>
<dbReference type="OrthoDB" id="361918at2759"/>
<proteinExistence type="predicted"/>